<gene>
    <name evidence="1" type="ORF">SAMN05216369_0610</name>
</gene>
<protein>
    <submittedName>
        <fullName evidence="1">Uncharacterized protein</fullName>
    </submittedName>
</protein>
<dbReference type="Proteomes" id="UP000184497">
    <property type="component" value="Unassembled WGS sequence"/>
</dbReference>
<accession>A0A1M6Q021</accession>
<dbReference type="EMBL" id="FRAQ01000001">
    <property type="protein sequence ID" value="SHK13466.1"/>
    <property type="molecule type" value="Genomic_DNA"/>
</dbReference>
<dbReference type="STRING" id="564117.SAMN05216369_0610"/>
<keyword evidence="2" id="KW-1185">Reference proteome</keyword>
<sequence length="507" mass="56555">MNQPKGISWWSFEDKLNPIRILEETHQKKYIISYLSGAGAKTILVEENYFDRDYLDEFSSFYSRVAVGYPNVCKRLHIFGPNEIDRDGFLESLNASDEEKVLQNNYLGFIVLRPIPSAPFGRTVLALYPDKMPETPRITEPARDYHVHIAGVQLSVKGLAWQQQDTGVAACATIGLWTMFHSSALDDHHAIPTTAEITTSAEQFGARAFPSKGMTMNQILEAIHRQNFNPVAVSGDINKGGVVVGFSEKRFSINCMSFIRSGYPVLLLGHNGSGGHAICLVGARENQVGEDNNEAVCAEDENSIYFYVHDDNYGPNIRFRLKMNNGISYLSAEPPAYVQPGYPDQETCFFPTHLIVATNKDVRVDADDLYLRAERCASIIYVILESILKANNQESIPVIFNARFMLLRDYMGKVLAQVVPPAILGLTRLEIHEKALPMSLHIGVARIALRDGSVICDVIHDTTDSSRNMSVFVSIIYEKALFDYLQNIEPASRTSIGLSETLVAAFE</sequence>
<evidence type="ECO:0000313" key="2">
    <source>
        <dbReference type="Proteomes" id="UP000184497"/>
    </source>
</evidence>
<name>A0A1M6Q021_9GAMM</name>
<dbReference type="RefSeq" id="WP_072795410.1">
    <property type="nucleotide sequence ID" value="NZ_FRAQ01000001.1"/>
</dbReference>
<proteinExistence type="predicted"/>
<reference evidence="2" key="1">
    <citation type="submission" date="2016-11" db="EMBL/GenBank/DDBJ databases">
        <authorList>
            <person name="Varghese N."/>
            <person name="Submissions S."/>
        </authorList>
    </citation>
    <scope>NUCLEOTIDE SEQUENCE [LARGE SCALE GENOMIC DNA]</scope>
    <source>
        <strain evidence="2">CGMCC 1.10835</strain>
    </source>
</reference>
<organism evidence="1 2">
    <name type="scientific">Marinobacter antarcticus</name>
    <dbReference type="NCBI Taxonomy" id="564117"/>
    <lineage>
        <taxon>Bacteria</taxon>
        <taxon>Pseudomonadati</taxon>
        <taxon>Pseudomonadota</taxon>
        <taxon>Gammaproteobacteria</taxon>
        <taxon>Pseudomonadales</taxon>
        <taxon>Marinobacteraceae</taxon>
        <taxon>Marinobacter</taxon>
    </lineage>
</organism>
<dbReference type="AlphaFoldDB" id="A0A1M6Q021"/>
<dbReference type="OrthoDB" id="6782387at2"/>
<evidence type="ECO:0000313" key="1">
    <source>
        <dbReference type="EMBL" id="SHK13466.1"/>
    </source>
</evidence>